<dbReference type="InterPro" id="IPR018712">
    <property type="entry name" value="Tle1-like_cat"/>
</dbReference>
<organism evidence="2 3">
    <name type="scientific">Roseibium marinum</name>
    <dbReference type="NCBI Taxonomy" id="281252"/>
    <lineage>
        <taxon>Bacteria</taxon>
        <taxon>Pseudomonadati</taxon>
        <taxon>Pseudomonadota</taxon>
        <taxon>Alphaproteobacteria</taxon>
        <taxon>Hyphomicrobiales</taxon>
        <taxon>Stappiaceae</taxon>
        <taxon>Roseibium</taxon>
    </lineage>
</organism>
<dbReference type="OrthoDB" id="4378831at2"/>
<dbReference type="GO" id="GO:0016787">
    <property type="term" value="F:hydrolase activity"/>
    <property type="evidence" value="ECO:0007669"/>
    <property type="project" value="UniProtKB-KW"/>
</dbReference>
<dbReference type="Gene3D" id="2.60.120.430">
    <property type="entry name" value="Galactose-binding lectin"/>
    <property type="match status" value="1"/>
</dbReference>
<dbReference type="AlphaFoldDB" id="A0A2S3UYM3"/>
<accession>A0A2S3UYM3</accession>
<dbReference type="PANTHER" id="PTHR33840:SF1">
    <property type="entry name" value="TLE1 PHOSPHOLIPASE DOMAIN-CONTAINING PROTEIN"/>
    <property type="match status" value="1"/>
</dbReference>
<keyword evidence="2" id="KW-0378">Hydrolase</keyword>
<dbReference type="EMBL" id="PPCN01000002">
    <property type="protein sequence ID" value="POF32633.1"/>
    <property type="molecule type" value="Genomic_DNA"/>
</dbReference>
<feature type="domain" description="T6SS Phospholipase effector Tle1-like catalytic" evidence="1">
    <location>
        <begin position="3"/>
        <end position="274"/>
    </location>
</feature>
<dbReference type="Proteomes" id="UP000236959">
    <property type="component" value="Unassembled WGS sequence"/>
</dbReference>
<sequence length="515" mass="56434">MVNLVVCCDGTWATPDNMDEGIPAPTNVVKIHASISGADASGGRQEKYYHAGVGTEGGWWKRLLGGGMGDGLDRNIKSAYRWLAGIYQPEDALFLFGFSRGAYTVRSLAGMISACGLLDLTEEGLSDEVVWARVDEVFANYRRKKDDRRSLRHLPFHNNGPGLDGAGKTPVHFLGVWDTVGSLGIPDELALLNLFDDPAKHSFHDAELSDTVAFARHAIAIDEPRSTFSPTLWTKAAAETDVRQIWFPGAHSDVGGGYARMGLSDGALKWMIEEAKACGLVFRAAAVAQLDPDPQDVLHDSVIGFYKKLRSRPRSVPCLTAPKSKTFFHSSALKRHKNPPLTQSVYWPTQRLDKGQKLTLDIFAREKWNATGLFLKADEDYLFTASGQWVDATIKCGPEGTKDGKFQAGEVIHLAASAWGQVEKLFKTLSGNPQTDFRLTRREGDLPWFSLVGVVANGISTDDTGNAVPHESILIGKGERFSPKGDGYLYAFANDAWQAYGNNRGSVKLTVERVR</sequence>
<protein>
    <submittedName>
        <fullName evidence="2">Putative alpha/beta hydrolase family protein DUF2235</fullName>
    </submittedName>
</protein>
<keyword evidence="3" id="KW-1185">Reference proteome</keyword>
<evidence type="ECO:0000313" key="2">
    <source>
        <dbReference type="EMBL" id="POF32633.1"/>
    </source>
</evidence>
<gene>
    <name evidence="2" type="ORF">CLV41_10236</name>
</gene>
<dbReference type="Pfam" id="PF09994">
    <property type="entry name" value="T6SS_Tle1-like_cat"/>
    <property type="match status" value="1"/>
</dbReference>
<comment type="caution">
    <text evidence="2">The sequence shown here is derived from an EMBL/GenBank/DDBJ whole genome shotgun (WGS) entry which is preliminary data.</text>
</comment>
<reference evidence="2 3" key="1">
    <citation type="submission" date="2018-01" db="EMBL/GenBank/DDBJ databases">
        <title>Genomic Encyclopedia of Archaeal and Bacterial Type Strains, Phase II (KMG-II): from individual species to whole genera.</title>
        <authorList>
            <person name="Goeker M."/>
        </authorList>
    </citation>
    <scope>NUCLEOTIDE SEQUENCE [LARGE SCALE GENOMIC DNA]</scope>
    <source>
        <strain evidence="2 3">DSM 17023</strain>
    </source>
</reference>
<dbReference type="RefSeq" id="WP_103221640.1">
    <property type="nucleotide sequence ID" value="NZ_PPCN01000002.1"/>
</dbReference>
<dbReference type="PANTHER" id="PTHR33840">
    <property type="match status" value="1"/>
</dbReference>
<evidence type="ECO:0000313" key="3">
    <source>
        <dbReference type="Proteomes" id="UP000236959"/>
    </source>
</evidence>
<evidence type="ECO:0000259" key="1">
    <source>
        <dbReference type="Pfam" id="PF09994"/>
    </source>
</evidence>
<proteinExistence type="predicted"/>
<name>A0A2S3UYM3_9HYPH</name>